<evidence type="ECO:0000313" key="7">
    <source>
        <dbReference type="Proteomes" id="UP000824469"/>
    </source>
</evidence>
<dbReference type="AlphaFoldDB" id="A0AA38F513"/>
<reference evidence="6 7" key="1">
    <citation type="journal article" date="2021" name="Nat. Plants">
        <title>The Taxus genome provides insights into paclitaxel biosynthesis.</title>
        <authorList>
            <person name="Xiong X."/>
            <person name="Gou J."/>
            <person name="Liao Q."/>
            <person name="Li Y."/>
            <person name="Zhou Q."/>
            <person name="Bi G."/>
            <person name="Li C."/>
            <person name="Du R."/>
            <person name="Wang X."/>
            <person name="Sun T."/>
            <person name="Guo L."/>
            <person name="Liang H."/>
            <person name="Lu P."/>
            <person name="Wu Y."/>
            <person name="Zhang Z."/>
            <person name="Ro D.K."/>
            <person name="Shang Y."/>
            <person name="Huang S."/>
            <person name="Yan J."/>
        </authorList>
    </citation>
    <scope>NUCLEOTIDE SEQUENCE [LARGE SCALE GENOMIC DNA]</scope>
    <source>
        <strain evidence="6">Ta-2019</strain>
    </source>
</reference>
<evidence type="ECO:0000256" key="1">
    <source>
        <dbReference type="ARBA" id="ARBA00004123"/>
    </source>
</evidence>
<dbReference type="InterPro" id="IPR006447">
    <property type="entry name" value="Myb_dom_plants"/>
</dbReference>
<evidence type="ECO:0000313" key="6">
    <source>
        <dbReference type="EMBL" id="KAH9288402.1"/>
    </source>
</evidence>
<name>A0AA38F513_TAXCH</name>
<accession>A0AA38F513</accession>
<dbReference type="InterPro" id="IPR017930">
    <property type="entry name" value="Myb_dom"/>
</dbReference>
<dbReference type="PROSITE" id="PS51294">
    <property type="entry name" value="HTH_MYB"/>
    <property type="match status" value="1"/>
</dbReference>
<evidence type="ECO:0000256" key="4">
    <source>
        <dbReference type="ARBA" id="ARBA00023242"/>
    </source>
</evidence>
<evidence type="ECO:0000256" key="2">
    <source>
        <dbReference type="ARBA" id="ARBA00023015"/>
    </source>
</evidence>
<feature type="non-terminal residue" evidence="6">
    <location>
        <position position="151"/>
    </location>
</feature>
<comment type="caution">
    <text evidence="6">The sequence shown here is derived from an EMBL/GenBank/DDBJ whole genome shotgun (WGS) entry which is preliminary data.</text>
</comment>
<dbReference type="Proteomes" id="UP000824469">
    <property type="component" value="Unassembled WGS sequence"/>
</dbReference>
<dbReference type="GO" id="GO:0006355">
    <property type="term" value="P:regulation of DNA-templated transcription"/>
    <property type="evidence" value="ECO:0007669"/>
    <property type="project" value="InterPro"/>
</dbReference>
<dbReference type="GO" id="GO:0000976">
    <property type="term" value="F:transcription cis-regulatory region binding"/>
    <property type="evidence" value="ECO:0007669"/>
    <property type="project" value="InterPro"/>
</dbReference>
<dbReference type="NCBIfam" id="TIGR01557">
    <property type="entry name" value="myb_SHAQKYF"/>
    <property type="match status" value="1"/>
</dbReference>
<proteinExistence type="predicted"/>
<feature type="domain" description="HTH myb-type" evidence="5">
    <location>
        <begin position="1"/>
        <end position="32"/>
    </location>
</feature>
<dbReference type="GO" id="GO:0010158">
    <property type="term" value="P:abaxial cell fate specification"/>
    <property type="evidence" value="ECO:0007669"/>
    <property type="project" value="InterPro"/>
</dbReference>
<dbReference type="InterPro" id="IPR044847">
    <property type="entry name" value="KAN_fam"/>
</dbReference>
<dbReference type="PANTHER" id="PTHR31496">
    <property type="entry name" value="TRANSCRIPTION FACTOR KAN2-RELATED"/>
    <property type="match status" value="1"/>
</dbReference>
<organism evidence="6 7">
    <name type="scientific">Taxus chinensis</name>
    <name type="common">Chinese yew</name>
    <name type="synonym">Taxus wallichiana var. chinensis</name>
    <dbReference type="NCBI Taxonomy" id="29808"/>
    <lineage>
        <taxon>Eukaryota</taxon>
        <taxon>Viridiplantae</taxon>
        <taxon>Streptophyta</taxon>
        <taxon>Embryophyta</taxon>
        <taxon>Tracheophyta</taxon>
        <taxon>Spermatophyta</taxon>
        <taxon>Pinopsida</taxon>
        <taxon>Pinidae</taxon>
        <taxon>Conifers II</taxon>
        <taxon>Cupressales</taxon>
        <taxon>Taxaceae</taxon>
        <taxon>Taxus</taxon>
    </lineage>
</organism>
<keyword evidence="7" id="KW-1185">Reference proteome</keyword>
<feature type="non-terminal residue" evidence="6">
    <location>
        <position position="1"/>
    </location>
</feature>
<protein>
    <recommendedName>
        <fullName evidence="5">HTH myb-type domain-containing protein</fullName>
    </recommendedName>
</protein>
<dbReference type="SUPFAM" id="SSF46689">
    <property type="entry name" value="Homeodomain-like"/>
    <property type="match status" value="1"/>
</dbReference>
<evidence type="ECO:0000256" key="3">
    <source>
        <dbReference type="ARBA" id="ARBA00023163"/>
    </source>
</evidence>
<comment type="subcellular location">
    <subcellularLocation>
        <location evidence="1">Nucleus</location>
    </subcellularLocation>
</comment>
<keyword evidence="4" id="KW-0539">Nucleus</keyword>
<keyword evidence="2" id="KW-0805">Transcription regulation</keyword>
<dbReference type="GO" id="GO:0005634">
    <property type="term" value="C:nucleus"/>
    <property type="evidence" value="ECO:0007669"/>
    <property type="project" value="UniProtKB-SubCell"/>
</dbReference>
<keyword evidence="3" id="KW-0804">Transcription</keyword>
<dbReference type="InterPro" id="IPR009057">
    <property type="entry name" value="Homeodomain-like_sf"/>
</dbReference>
<sequence>ATPKLVLELMKFKGLTISHVKSHLQMYRSTQEKEIYAKFEHTCLPEQHILSSLEEYSKHMFDLQHSVKRLCPEENRSFRMKVDTKSTSQDTISSQYVSTTRIYGDYVQAENVIDAPLPEDAWHKNRKVFFSADQDNEQCRENEMEKPLIPS</sequence>
<dbReference type="Gene3D" id="1.10.10.60">
    <property type="entry name" value="Homeodomain-like"/>
    <property type="match status" value="1"/>
</dbReference>
<dbReference type="PANTHER" id="PTHR31496:SF3">
    <property type="entry name" value="TRANSCRIPTION REPRESSOR KAN1"/>
    <property type="match status" value="1"/>
</dbReference>
<gene>
    <name evidence="6" type="ORF">KI387_032519</name>
</gene>
<evidence type="ECO:0000259" key="5">
    <source>
        <dbReference type="PROSITE" id="PS51294"/>
    </source>
</evidence>
<dbReference type="EMBL" id="JAHRHJ020003813">
    <property type="protein sequence ID" value="KAH9288402.1"/>
    <property type="molecule type" value="Genomic_DNA"/>
</dbReference>